<protein>
    <submittedName>
        <fullName evidence="2">Uncharacterized protein</fullName>
    </submittedName>
</protein>
<keyword evidence="1" id="KW-0175">Coiled coil</keyword>
<dbReference type="SUPFAM" id="SSF69304">
    <property type="entry name" value="Tricorn protease N-terminal domain"/>
    <property type="match status" value="1"/>
</dbReference>
<gene>
    <name evidence="2" type="ORF">MCOR_55713</name>
</gene>
<accession>A0A6J8EV68</accession>
<evidence type="ECO:0000313" key="3">
    <source>
        <dbReference type="Proteomes" id="UP000507470"/>
    </source>
</evidence>
<sequence length="366" mass="41981">MKFKKNVKELGNLEVKSYSAKKILLKKEKQGQVLVSVSNTVDTITLTHIRSFNTTDGPSRTISITGIDMFDDLRIVMADNRRFNNQLFIMNHEGRFIKTIRLEDQCFDVAVIEKNTVAITLVKKKKIVFIDVNSSTEQRSIYTRYRCYGIYYTGEQLVVTLDNLTIQFVDLSGNTLSILSIGKRSLYCSMFNNKLYYTTQGGAVSCVYSIDLNEVVGGVKSSAAFADLEDRAKDTSVLIGNLITEKQNNRESLGVQKNKIISEVQNIRAGINNHLLKLEKDLLDKLDNMEKKQNEHIESFIQKLSEMRRKVENISVDLEKTKQHVSNFQAFLGIHEWNKIIEIEEKDCMFLQTDQIMNHRDIHITC</sequence>
<keyword evidence="3" id="KW-1185">Reference proteome</keyword>
<name>A0A6J8EV68_MYTCO</name>
<dbReference type="EMBL" id="CACVKT020009852">
    <property type="protein sequence ID" value="CAC5423743.1"/>
    <property type="molecule type" value="Genomic_DNA"/>
</dbReference>
<evidence type="ECO:0000256" key="1">
    <source>
        <dbReference type="SAM" id="Coils"/>
    </source>
</evidence>
<organism evidence="2 3">
    <name type="scientific">Mytilus coruscus</name>
    <name type="common">Sea mussel</name>
    <dbReference type="NCBI Taxonomy" id="42192"/>
    <lineage>
        <taxon>Eukaryota</taxon>
        <taxon>Metazoa</taxon>
        <taxon>Spiralia</taxon>
        <taxon>Lophotrochozoa</taxon>
        <taxon>Mollusca</taxon>
        <taxon>Bivalvia</taxon>
        <taxon>Autobranchia</taxon>
        <taxon>Pteriomorphia</taxon>
        <taxon>Mytilida</taxon>
        <taxon>Mytiloidea</taxon>
        <taxon>Mytilidae</taxon>
        <taxon>Mytilinae</taxon>
        <taxon>Mytilus</taxon>
    </lineage>
</organism>
<dbReference type="Proteomes" id="UP000507470">
    <property type="component" value="Unassembled WGS sequence"/>
</dbReference>
<evidence type="ECO:0000313" key="2">
    <source>
        <dbReference type="EMBL" id="CAC5423743.1"/>
    </source>
</evidence>
<feature type="coiled-coil region" evidence="1">
    <location>
        <begin position="272"/>
        <end position="324"/>
    </location>
</feature>
<proteinExistence type="predicted"/>
<reference evidence="2 3" key="1">
    <citation type="submission" date="2020-06" db="EMBL/GenBank/DDBJ databases">
        <authorList>
            <person name="Li R."/>
            <person name="Bekaert M."/>
        </authorList>
    </citation>
    <scope>NUCLEOTIDE SEQUENCE [LARGE SCALE GENOMIC DNA]</scope>
    <source>
        <strain evidence="3">wild</strain>
    </source>
</reference>
<dbReference type="AlphaFoldDB" id="A0A6J8EV68"/>